<gene>
    <name evidence="2" type="ORF">TRAPUB_1330</name>
</gene>
<name>A0A1M2VJI9_TRAPU</name>
<comment type="caution">
    <text evidence="2">The sequence shown here is derived from an EMBL/GenBank/DDBJ whole genome shotgun (WGS) entry which is preliminary data.</text>
</comment>
<reference evidence="2 3" key="1">
    <citation type="submission" date="2016-10" db="EMBL/GenBank/DDBJ databases">
        <title>Genome sequence of the basidiomycete white-rot fungus Trametes pubescens.</title>
        <authorList>
            <person name="Makela M.R."/>
            <person name="Granchi Z."/>
            <person name="Peng M."/>
            <person name="De Vries R.P."/>
            <person name="Grigoriev I."/>
            <person name="Riley R."/>
            <person name="Hilden K."/>
        </authorList>
    </citation>
    <scope>NUCLEOTIDE SEQUENCE [LARGE SCALE GENOMIC DNA]</scope>
    <source>
        <strain evidence="2 3">FBCC735</strain>
    </source>
</reference>
<dbReference type="EMBL" id="MNAD01001129">
    <property type="protein sequence ID" value="OJT07738.1"/>
    <property type="molecule type" value="Genomic_DNA"/>
</dbReference>
<dbReference type="InterPro" id="IPR017926">
    <property type="entry name" value="GATASE"/>
</dbReference>
<dbReference type="SUPFAM" id="SSF52317">
    <property type="entry name" value="Class I glutamine amidotransferase-like"/>
    <property type="match status" value="1"/>
</dbReference>
<evidence type="ECO:0000313" key="3">
    <source>
        <dbReference type="Proteomes" id="UP000184267"/>
    </source>
</evidence>
<dbReference type="OrthoDB" id="92161at2759"/>
<dbReference type="Gene3D" id="3.40.50.880">
    <property type="match status" value="1"/>
</dbReference>
<dbReference type="InterPro" id="IPR029062">
    <property type="entry name" value="Class_I_gatase-like"/>
</dbReference>
<dbReference type="PANTHER" id="PTHR42695:SF5">
    <property type="entry name" value="GLUTAMINE AMIDOTRANSFERASE YLR126C-RELATED"/>
    <property type="match status" value="1"/>
</dbReference>
<dbReference type="Proteomes" id="UP000184267">
    <property type="component" value="Unassembled WGS sequence"/>
</dbReference>
<feature type="domain" description="Glutamine amidotransferase" evidence="1">
    <location>
        <begin position="39"/>
        <end position="216"/>
    </location>
</feature>
<dbReference type="PROSITE" id="PS51273">
    <property type="entry name" value="GATASE_TYPE_1"/>
    <property type="match status" value="1"/>
</dbReference>
<organism evidence="2 3">
    <name type="scientific">Trametes pubescens</name>
    <name type="common">White-rot fungus</name>
    <dbReference type="NCBI Taxonomy" id="154538"/>
    <lineage>
        <taxon>Eukaryota</taxon>
        <taxon>Fungi</taxon>
        <taxon>Dikarya</taxon>
        <taxon>Basidiomycota</taxon>
        <taxon>Agaricomycotina</taxon>
        <taxon>Agaricomycetes</taxon>
        <taxon>Polyporales</taxon>
        <taxon>Polyporaceae</taxon>
        <taxon>Trametes</taxon>
    </lineage>
</organism>
<keyword evidence="3" id="KW-1185">Reference proteome</keyword>
<dbReference type="GO" id="GO:0005634">
    <property type="term" value="C:nucleus"/>
    <property type="evidence" value="ECO:0007669"/>
    <property type="project" value="TreeGrafter"/>
</dbReference>
<dbReference type="PANTHER" id="PTHR42695">
    <property type="entry name" value="GLUTAMINE AMIDOTRANSFERASE YLR126C-RELATED"/>
    <property type="match status" value="1"/>
</dbReference>
<proteinExistence type="predicted"/>
<dbReference type="GO" id="GO:0005829">
    <property type="term" value="C:cytosol"/>
    <property type="evidence" value="ECO:0007669"/>
    <property type="project" value="TreeGrafter"/>
</dbReference>
<sequence length="277" mass="30585">MSRPYKIAVLLCDTPLPAILTANGNYGAIFEKLFRNSLEATGNPDTEFTVDAYDVKNEQVYPEDVDQYDAVLLTGSSASAYENLEWINKLVEYVRFLAKEKSHIRIFGICFGHQIVAHALGGECVPNDGKWEIGVTEIGLTDMGKKLFGVSSLNLEQMHRDHVPDVPPSFHLLGSTPVSLNQGMVQLYPGASPDSFSPADVHIFTVQGHPEFQTKITQEIVKARHSTGMLDKNIVDDYWRRADKHNDGPGVVGKTLWEMLRASREAAGSHTGKQTAA</sequence>
<dbReference type="OMA" id="PWIQTLK"/>
<dbReference type="CDD" id="cd01741">
    <property type="entry name" value="GATase1_1"/>
    <property type="match status" value="1"/>
</dbReference>
<accession>A0A1M2VJI9</accession>
<evidence type="ECO:0000259" key="1">
    <source>
        <dbReference type="Pfam" id="PF00117"/>
    </source>
</evidence>
<dbReference type="AlphaFoldDB" id="A0A1M2VJI9"/>
<evidence type="ECO:0000313" key="2">
    <source>
        <dbReference type="EMBL" id="OJT07738.1"/>
    </source>
</evidence>
<protein>
    <recommendedName>
        <fullName evidence="1">Glutamine amidotransferase domain-containing protein</fullName>
    </recommendedName>
</protein>
<dbReference type="Pfam" id="PF00117">
    <property type="entry name" value="GATase"/>
    <property type="match status" value="1"/>
</dbReference>
<dbReference type="STRING" id="154538.A0A1M2VJI9"/>
<dbReference type="InterPro" id="IPR044992">
    <property type="entry name" value="ChyE-like"/>
</dbReference>